<gene>
    <name evidence="1" type="ORF">D3272_22660</name>
</gene>
<accession>A0A4Q2R6C5</accession>
<name>A0A4Q2R6C5_9HYPH</name>
<evidence type="ECO:0000313" key="2">
    <source>
        <dbReference type="Proteomes" id="UP000289411"/>
    </source>
</evidence>
<reference evidence="1 2" key="1">
    <citation type="submission" date="2018-09" db="EMBL/GenBank/DDBJ databases">
        <authorList>
            <person name="Grouzdev D.S."/>
            <person name="Krutkina M.S."/>
        </authorList>
    </citation>
    <scope>NUCLEOTIDE SEQUENCE [LARGE SCALE GENOMIC DNA]</scope>
    <source>
        <strain evidence="1 2">RmlP001</strain>
    </source>
</reference>
<proteinExistence type="predicted"/>
<organism evidence="1 2">
    <name type="scientific">Lichenibacterium ramalinae</name>
    <dbReference type="NCBI Taxonomy" id="2316527"/>
    <lineage>
        <taxon>Bacteria</taxon>
        <taxon>Pseudomonadati</taxon>
        <taxon>Pseudomonadota</taxon>
        <taxon>Alphaproteobacteria</taxon>
        <taxon>Hyphomicrobiales</taxon>
        <taxon>Lichenihabitantaceae</taxon>
        <taxon>Lichenibacterium</taxon>
    </lineage>
</organism>
<keyword evidence="2" id="KW-1185">Reference proteome</keyword>
<dbReference type="RefSeq" id="WP_129221494.1">
    <property type="nucleotide sequence ID" value="NZ_QYBC01000023.1"/>
</dbReference>
<evidence type="ECO:0000313" key="1">
    <source>
        <dbReference type="EMBL" id="RYB02126.1"/>
    </source>
</evidence>
<dbReference type="EMBL" id="QYBC01000023">
    <property type="protein sequence ID" value="RYB02126.1"/>
    <property type="molecule type" value="Genomic_DNA"/>
</dbReference>
<dbReference type="Proteomes" id="UP000289411">
    <property type="component" value="Unassembled WGS sequence"/>
</dbReference>
<sequence length="126" mass="13723">MPDFVVTETPRRHSRTLLQADGLALALDFVERHVGSPSTRLVLWWPDVPSDPGPDVMVAVPLRLYQKVETLADELVEAWDRSWLLIDSTPASQREAVRGDLVGAVVIAMISAAVTGLDEAGDHVGI</sequence>
<dbReference type="AlphaFoldDB" id="A0A4Q2R6C5"/>
<comment type="caution">
    <text evidence="1">The sequence shown here is derived from an EMBL/GenBank/DDBJ whole genome shotgun (WGS) entry which is preliminary data.</text>
</comment>
<reference evidence="1 2" key="2">
    <citation type="submission" date="2019-02" db="EMBL/GenBank/DDBJ databases">
        <title>'Lichenibacterium ramalinii' gen. nov. sp. nov., 'Lichenibacterium minor' gen. nov. sp. nov.</title>
        <authorList>
            <person name="Pankratov T."/>
        </authorList>
    </citation>
    <scope>NUCLEOTIDE SEQUENCE [LARGE SCALE GENOMIC DNA]</scope>
    <source>
        <strain evidence="1 2">RmlP001</strain>
    </source>
</reference>
<protein>
    <submittedName>
        <fullName evidence="1">Uncharacterized protein</fullName>
    </submittedName>
</protein>